<feature type="coiled-coil region" evidence="5">
    <location>
        <begin position="270"/>
        <end position="304"/>
    </location>
</feature>
<dbReference type="GO" id="GO:0005813">
    <property type="term" value="C:centrosome"/>
    <property type="evidence" value="ECO:0007669"/>
    <property type="project" value="UniProtKB-SubCell"/>
</dbReference>
<keyword evidence="3 5" id="KW-0175">Coiled coil</keyword>
<comment type="subcellular location">
    <subcellularLocation>
        <location evidence="1">Cytoplasm</location>
        <location evidence="1">Cytoskeleton</location>
        <location evidence="1">Microtubule organizing center</location>
        <location evidence="1">Centrosome</location>
    </subcellularLocation>
</comment>
<keyword evidence="8" id="KW-1185">Reference proteome</keyword>
<dbReference type="GO" id="GO:0005795">
    <property type="term" value="C:Golgi stack"/>
    <property type="evidence" value="ECO:0007669"/>
    <property type="project" value="TreeGrafter"/>
</dbReference>
<dbReference type="GeneTree" id="ENSGT00730000110871"/>
<reference evidence="7" key="2">
    <citation type="submission" date="2025-09" db="UniProtKB">
        <authorList>
            <consortium name="Ensembl"/>
        </authorList>
    </citation>
    <scope>IDENTIFICATION</scope>
</reference>
<feature type="compositionally biased region" description="Basic residues" evidence="6">
    <location>
        <begin position="34"/>
        <end position="44"/>
    </location>
</feature>
<dbReference type="GO" id="GO:1903358">
    <property type="term" value="P:regulation of Golgi organization"/>
    <property type="evidence" value="ECO:0007669"/>
    <property type="project" value="TreeGrafter"/>
</dbReference>
<dbReference type="PANTHER" id="PTHR44981:SF1">
    <property type="entry name" value="A-KINASE ANCHOR PROTEIN 9"/>
    <property type="match status" value="1"/>
</dbReference>
<dbReference type="InterPro" id="IPR028745">
    <property type="entry name" value="AKAP9/Pericentrin"/>
</dbReference>
<dbReference type="GO" id="GO:0034237">
    <property type="term" value="F:protein kinase A regulatory subunit binding"/>
    <property type="evidence" value="ECO:0007669"/>
    <property type="project" value="TreeGrafter"/>
</dbReference>
<evidence type="ECO:0000256" key="1">
    <source>
        <dbReference type="ARBA" id="ARBA00004300"/>
    </source>
</evidence>
<dbReference type="GO" id="GO:0007165">
    <property type="term" value="P:signal transduction"/>
    <property type="evidence" value="ECO:0007669"/>
    <property type="project" value="InterPro"/>
</dbReference>
<dbReference type="GO" id="GO:0015459">
    <property type="term" value="F:potassium channel regulator activity"/>
    <property type="evidence" value="ECO:0007669"/>
    <property type="project" value="TreeGrafter"/>
</dbReference>
<feature type="coiled-coil region" evidence="5">
    <location>
        <begin position="157"/>
        <end position="241"/>
    </location>
</feature>
<feature type="compositionally biased region" description="Basic and acidic residues" evidence="6">
    <location>
        <begin position="1"/>
        <end position="14"/>
    </location>
</feature>
<dbReference type="AlphaFoldDB" id="A0A2K6G0K4"/>
<dbReference type="PANTHER" id="PTHR44981">
    <property type="entry name" value="PERICENTRIN-LIKE PROTEIN, ISOFORM F"/>
    <property type="match status" value="1"/>
</dbReference>
<feature type="region of interest" description="Disordered" evidence="6">
    <location>
        <begin position="1"/>
        <end position="57"/>
    </location>
</feature>
<dbReference type="GO" id="GO:0005801">
    <property type="term" value="C:cis-Golgi network"/>
    <property type="evidence" value="ECO:0007669"/>
    <property type="project" value="TreeGrafter"/>
</dbReference>
<evidence type="ECO:0000256" key="4">
    <source>
        <dbReference type="ARBA" id="ARBA00023212"/>
    </source>
</evidence>
<name>A0A2K6G0K4_PROCO</name>
<reference evidence="7" key="1">
    <citation type="submission" date="2025-08" db="UniProtKB">
        <authorList>
            <consortium name="Ensembl"/>
        </authorList>
    </citation>
    <scope>IDENTIFICATION</scope>
</reference>
<evidence type="ECO:0000313" key="8">
    <source>
        <dbReference type="Proteomes" id="UP000233160"/>
    </source>
</evidence>
<evidence type="ECO:0000256" key="5">
    <source>
        <dbReference type="SAM" id="Coils"/>
    </source>
</evidence>
<evidence type="ECO:0000256" key="3">
    <source>
        <dbReference type="ARBA" id="ARBA00023054"/>
    </source>
</evidence>
<sequence length="314" mass="36374">MEDEERQKKLEAGKAKLAQFRQRKAQSDGQNSSKKQKKKRKTSNSKHDVSEYHGLDVDQSQCDELYVNSSQRVGSSVTPESTTMRTPHSREIVKHDQVFSVEPESEISTTADDYSSEVNGCRFVVRTGKPTNLLREEEFGVDDSYSGQGAQYSQTHLEMMENELAGKQHEIEELNRELEEMRATYGTEGLQQLQEFEAAIKQRDGIITQLTANLQQARREKDETMREFLELTEQSQKLQIQFQHLQASETLRNSTHSSTAADLLQAKQQILTHQQQLEEQDHLLEDYQKKKEDFKMQISFLQEKIKIYEMVCLF</sequence>
<dbReference type="Proteomes" id="UP000233160">
    <property type="component" value="Unassembled WGS sequence"/>
</dbReference>
<protein>
    <submittedName>
        <fullName evidence="7">A-kinase anchoring protein 9</fullName>
    </submittedName>
</protein>
<keyword evidence="2" id="KW-0963">Cytoplasm</keyword>
<proteinExistence type="predicted"/>
<dbReference type="GO" id="GO:0051661">
    <property type="term" value="P:maintenance of centrosome location"/>
    <property type="evidence" value="ECO:0007669"/>
    <property type="project" value="TreeGrafter"/>
</dbReference>
<gene>
    <name evidence="7" type="primary">AKAP9</name>
</gene>
<organism evidence="7 8">
    <name type="scientific">Propithecus coquereli</name>
    <name type="common">Coquerel's sifaka</name>
    <name type="synonym">Propithecus verreauxi coquereli</name>
    <dbReference type="NCBI Taxonomy" id="379532"/>
    <lineage>
        <taxon>Eukaryota</taxon>
        <taxon>Metazoa</taxon>
        <taxon>Chordata</taxon>
        <taxon>Craniata</taxon>
        <taxon>Vertebrata</taxon>
        <taxon>Euteleostomi</taxon>
        <taxon>Mammalia</taxon>
        <taxon>Eutheria</taxon>
        <taxon>Euarchontoglires</taxon>
        <taxon>Primates</taxon>
        <taxon>Strepsirrhini</taxon>
        <taxon>Lemuriformes</taxon>
        <taxon>Indriidae</taxon>
        <taxon>Propithecus</taxon>
    </lineage>
</organism>
<dbReference type="GO" id="GO:0060307">
    <property type="term" value="P:regulation of ventricular cardiac muscle cell membrane repolarization"/>
    <property type="evidence" value="ECO:0007669"/>
    <property type="project" value="TreeGrafter"/>
</dbReference>
<dbReference type="GO" id="GO:0097060">
    <property type="term" value="C:synaptic membrane"/>
    <property type="evidence" value="ECO:0007669"/>
    <property type="project" value="TreeGrafter"/>
</dbReference>
<evidence type="ECO:0000256" key="6">
    <source>
        <dbReference type="SAM" id="MobiDB-lite"/>
    </source>
</evidence>
<evidence type="ECO:0000313" key="7">
    <source>
        <dbReference type="Ensembl" id="ENSPCOP00000019764.1"/>
    </source>
</evidence>
<keyword evidence="4" id="KW-0206">Cytoskeleton</keyword>
<accession>A0A2K6G0K4</accession>
<feature type="compositionally biased region" description="Basic and acidic residues" evidence="6">
    <location>
        <begin position="45"/>
        <end position="56"/>
    </location>
</feature>
<dbReference type="Ensembl" id="ENSPCOT00000030415.1">
    <property type="protein sequence ID" value="ENSPCOP00000019764.1"/>
    <property type="gene ID" value="ENSPCOG00000021835.1"/>
</dbReference>
<dbReference type="GO" id="GO:0060090">
    <property type="term" value="F:molecular adaptor activity"/>
    <property type="evidence" value="ECO:0007669"/>
    <property type="project" value="InterPro"/>
</dbReference>
<evidence type="ECO:0000256" key="2">
    <source>
        <dbReference type="ARBA" id="ARBA00022490"/>
    </source>
</evidence>